<evidence type="ECO:0000313" key="3">
    <source>
        <dbReference type="Proteomes" id="UP001491349"/>
    </source>
</evidence>
<comment type="caution">
    <text evidence="2">The sequence shown here is derived from an EMBL/GenBank/DDBJ whole genome shotgun (WGS) entry which is preliminary data.</text>
</comment>
<organism evidence="2 3">
    <name type="scientific">Flavobacterium buctense</name>
    <dbReference type="NCBI Taxonomy" id="1648146"/>
    <lineage>
        <taxon>Bacteria</taxon>
        <taxon>Pseudomonadati</taxon>
        <taxon>Bacteroidota</taxon>
        <taxon>Flavobacteriia</taxon>
        <taxon>Flavobacteriales</taxon>
        <taxon>Flavobacteriaceae</taxon>
        <taxon>Flavobacterium</taxon>
    </lineage>
</organism>
<gene>
    <name evidence="2" type="ORF">WMW71_01970</name>
</gene>
<dbReference type="RefSeq" id="WP_187659231.1">
    <property type="nucleotide sequence ID" value="NZ_JACTAB010000001.1"/>
</dbReference>
<evidence type="ECO:0000259" key="1">
    <source>
        <dbReference type="Pfam" id="PF20033"/>
    </source>
</evidence>
<dbReference type="PROSITE" id="PS51257">
    <property type="entry name" value="PROKAR_LIPOPROTEIN"/>
    <property type="match status" value="1"/>
</dbReference>
<feature type="domain" description="DUF6438" evidence="1">
    <location>
        <begin position="162"/>
        <end position="269"/>
    </location>
</feature>
<proteinExistence type="predicted"/>
<name>A0ABU9DXI2_9FLAO</name>
<accession>A0ABU9DXI2</accession>
<keyword evidence="3" id="KW-1185">Reference proteome</keyword>
<dbReference type="Pfam" id="PF20033">
    <property type="entry name" value="DUF6438"/>
    <property type="match status" value="1"/>
</dbReference>
<evidence type="ECO:0000313" key="2">
    <source>
        <dbReference type="EMBL" id="MEK8179095.1"/>
    </source>
</evidence>
<dbReference type="Proteomes" id="UP001491349">
    <property type="component" value="Unassembled WGS sequence"/>
</dbReference>
<dbReference type="InterPro" id="IPR045497">
    <property type="entry name" value="DUF6438"/>
</dbReference>
<dbReference type="EMBL" id="JBBPCB010000001">
    <property type="protein sequence ID" value="MEK8179095.1"/>
    <property type="molecule type" value="Genomic_DNA"/>
</dbReference>
<sequence length="385" mass="45649">MRIVIFISFLLLFVSCKKEEDSKQNPFVGHWYFDKIVEYDASKVKMPKSYLEIQDTPYYNFQILNDSVINFKQGFYYFVENKIKSDTYGYDFLRSAYYLGTKTKYKIKDSKLLFFDETSKEWDTITIQKRSGDTMIVSGYYKASYRLVKKKNTYFNANNYDAVIVDRSPCFGSCPFNSTYIDRNGNFYFKGYDSNTQTGNFNSKLDKKTVDELFNSFDKIDIFKLKDNYFAMTTCSQTNVISFIKNGKIVKTISSYIECPIDLELAMTQLSYAYQKVKLNYDDQFIFDNEDVLFRFKTKGKDYFLKESEDFFLEVNLRNGKKVNLDFIPKYKLDFNVFEEKHNVKSIMTDGRYYKFINKDNTTFTVDIGYNFIDSNPILKKDRNF</sequence>
<reference evidence="2 3" key="1">
    <citation type="submission" date="2024-04" db="EMBL/GenBank/DDBJ databases">
        <title>draft genome sequnece of Flavobacterium buctense JCM 30750.</title>
        <authorList>
            <person name="Kim D.-U."/>
        </authorList>
    </citation>
    <scope>NUCLEOTIDE SEQUENCE [LARGE SCALE GENOMIC DNA]</scope>
    <source>
        <strain evidence="2 3">JCM 30750</strain>
    </source>
</reference>
<protein>
    <submittedName>
        <fullName evidence="2">DUF6438 domain-containing protein</fullName>
    </submittedName>
</protein>